<keyword evidence="4 7" id="KW-0067">ATP-binding</keyword>
<dbReference type="Pfam" id="PF03710">
    <property type="entry name" value="GlnE"/>
    <property type="match status" value="2"/>
</dbReference>
<keyword evidence="1 7" id="KW-0808">Transferase</keyword>
<comment type="caution">
    <text evidence="10">The sequence shown here is derived from an EMBL/GenBank/DDBJ whole genome shotgun (WGS) entry which is preliminary data.</text>
</comment>
<evidence type="ECO:0000313" key="10">
    <source>
        <dbReference type="EMBL" id="GIL41127.1"/>
    </source>
</evidence>
<comment type="catalytic activity">
    <reaction evidence="7">
        <text>[glutamine synthetase]-O(4)-(5'-adenylyl)-L-tyrosine + phosphate = [glutamine synthetase]-L-tyrosine + ADP</text>
        <dbReference type="Rhea" id="RHEA:43716"/>
        <dbReference type="Rhea" id="RHEA-COMP:10660"/>
        <dbReference type="Rhea" id="RHEA-COMP:10661"/>
        <dbReference type="ChEBI" id="CHEBI:43474"/>
        <dbReference type="ChEBI" id="CHEBI:46858"/>
        <dbReference type="ChEBI" id="CHEBI:83624"/>
        <dbReference type="ChEBI" id="CHEBI:456216"/>
        <dbReference type="EC" id="2.7.7.89"/>
    </reaction>
</comment>
<evidence type="ECO:0000313" key="11">
    <source>
        <dbReference type="Proteomes" id="UP000681075"/>
    </source>
</evidence>
<evidence type="ECO:0000259" key="9">
    <source>
        <dbReference type="Pfam" id="PF08335"/>
    </source>
</evidence>
<gene>
    <name evidence="7 10" type="primary">glnE</name>
    <name evidence="10" type="ORF">TMPK1_33640</name>
</gene>
<dbReference type="Gene3D" id="3.30.460.10">
    <property type="entry name" value="Beta Polymerase, domain 2"/>
    <property type="match status" value="2"/>
</dbReference>
<dbReference type="GO" id="GO:0047388">
    <property type="term" value="F:[glutamine synthetase]-adenylyl-L-tyrosine phosphorylase activity"/>
    <property type="evidence" value="ECO:0007669"/>
    <property type="project" value="UniProtKB-EC"/>
</dbReference>
<protein>
    <recommendedName>
        <fullName evidence="7">Bifunctional glutamine synthetase adenylyltransferase/adenylyl-removing enzyme</fullName>
    </recommendedName>
    <alternativeName>
        <fullName evidence="7">ATP:glutamine synthetase adenylyltransferase</fullName>
    </alternativeName>
    <alternativeName>
        <fullName evidence="7">ATase</fullName>
    </alternativeName>
    <domain>
        <recommendedName>
            <fullName evidence="7">Glutamine synthetase adenylyl-L-tyrosine phosphorylase</fullName>
            <ecNumber evidence="7">2.7.7.89</ecNumber>
        </recommendedName>
        <alternativeName>
            <fullName evidence="7">Adenylyl removase</fullName>
            <shortName evidence="7">AR</shortName>
            <shortName evidence="7">AT-N</shortName>
        </alternativeName>
    </domain>
    <domain>
        <recommendedName>
            <fullName evidence="7">Glutamine synthetase adenylyl transferase</fullName>
            <ecNumber evidence="7">2.7.7.42</ecNumber>
        </recommendedName>
        <alternativeName>
            <fullName evidence="7">Adenylyl transferase</fullName>
            <shortName evidence="7">AT</shortName>
            <shortName evidence="7">AT-C</shortName>
        </alternativeName>
    </domain>
</protein>
<sequence length="960" mass="103762">MFVDQFDPTRLPRPYDSEAVARARAGFAETPSLAALGNDPRALALLDGITGCSPHLTHALFAEADFVRALFATGPDAAFEAALAVLDETDGDSTADVMRRVRVAKRRAQLAVALADLSGAWTVDRVCTAISDVAETLLDRAAAEAARQAGLGPGLIVLGMGKLGGRELNYSSDVDLIVLYDADRLGGSADPDTLQKRHVRLTRELVRIMEERTADGYGFRCDLRLRPDPAATPLAVSVAAAEVYYTSLGQNWERAAMLKARPVAGDRAAGADFLERLQPWIWRRHLDFAAIQDIHSIKRQIDAGRPRSGADVGAAEGTNVKLGRGGIREIEFFAQVQQLIFGGRIPSLRAPATLPALVQLAAHGRIDETARDELTDAYRFLRMVEHRLQMVDDRQTHAIPDSAAGVAQLAAFCGLDEAAFREQLAAHRAAVERCYAHLFESAPTLAGPGNLVFTGTSDDPDTIATLAKLGFADPSRVAGIVRGWHHGRIRATRSQRARELLTELVPALLAALGRQPRPDDAFAAFDGFFASLPAGVQLLALFQENPSLLELVAEILGGAPRLAAELARDPSLLDGVLTQDFFGELPDRAAIEADLAGLLSRARDFEASLDAVRRFAAETRFRAGAQILKGLTDGVRAGRYLADTAEVAIQALLPRVEESFVEKHGKFDPPGVALLALGRLGGRRMSVASDLDLIVVYPPLAPDEPSDGPKPLFAQTYFARLTQRIVAALTAPTAAGKLYDVDLRLRPQGDKGPLATSLDSFRAYHADGAWTWERMALTRARVVAGPKDLADATMDAVREALTRPRDPQSIKVDVQTMRALLEREKPPQGAWDVKYADGGLVDIEFATQYLLLRHAPSDPSLLLPETEEALIRLAQAGHLSADAARDLTRTLDLCWRVQGYLRLAVTEKFDPATAPPSLAAGVARAVLGPESGSVDIDDAADFLRARLHAANRRCRAIFEQ</sequence>
<name>A0A8S8XHT9_9PROT</name>
<dbReference type="RefSeq" id="WP_420244481.1">
    <property type="nucleotide sequence ID" value="NZ_BOPV01000001.1"/>
</dbReference>
<dbReference type="GO" id="GO:0008882">
    <property type="term" value="F:[glutamate-ammonia-ligase] adenylyltransferase activity"/>
    <property type="evidence" value="ECO:0007669"/>
    <property type="project" value="UniProtKB-UniRule"/>
</dbReference>
<dbReference type="SUPFAM" id="SSF81301">
    <property type="entry name" value="Nucleotidyltransferase"/>
    <property type="match status" value="2"/>
</dbReference>
<dbReference type="AlphaFoldDB" id="A0A8S8XHT9"/>
<dbReference type="EMBL" id="BOPV01000001">
    <property type="protein sequence ID" value="GIL41127.1"/>
    <property type="molecule type" value="Genomic_DNA"/>
</dbReference>
<keyword evidence="6 7" id="KW-0511">Multifunctional enzyme</keyword>
<evidence type="ECO:0000256" key="2">
    <source>
        <dbReference type="ARBA" id="ARBA00022695"/>
    </source>
</evidence>
<dbReference type="InterPro" id="IPR013546">
    <property type="entry name" value="PII_UdlTrfase/GS_AdlTrfase"/>
</dbReference>
<feature type="domain" description="PII-uridylyltransferase/Glutamine-synthetase adenylyltransferase" evidence="9">
    <location>
        <begin position="821"/>
        <end position="908"/>
    </location>
</feature>
<evidence type="ECO:0000256" key="4">
    <source>
        <dbReference type="ARBA" id="ARBA00022840"/>
    </source>
</evidence>
<keyword evidence="11" id="KW-1185">Reference proteome</keyword>
<dbReference type="InterPro" id="IPR005190">
    <property type="entry name" value="GlnE_rpt_dom"/>
</dbReference>
<keyword evidence="3 7" id="KW-0547">Nucleotide-binding</keyword>
<feature type="domain" description="PII-uridylyltransferase/Glutamine-synthetase adenylyltransferase" evidence="9">
    <location>
        <begin position="297"/>
        <end position="439"/>
    </location>
</feature>
<dbReference type="NCBIfam" id="NF008292">
    <property type="entry name" value="PRK11072.1"/>
    <property type="match status" value="1"/>
</dbReference>
<dbReference type="GO" id="GO:0005524">
    <property type="term" value="F:ATP binding"/>
    <property type="evidence" value="ECO:0007669"/>
    <property type="project" value="UniProtKB-UniRule"/>
</dbReference>
<dbReference type="Pfam" id="PF08335">
    <property type="entry name" value="GlnD_UR_UTase"/>
    <property type="match status" value="2"/>
</dbReference>
<organism evidence="10 11">
    <name type="scientific">Roseiterribacter gracilis</name>
    <dbReference type="NCBI Taxonomy" id="2812848"/>
    <lineage>
        <taxon>Bacteria</taxon>
        <taxon>Pseudomonadati</taxon>
        <taxon>Pseudomonadota</taxon>
        <taxon>Alphaproteobacteria</taxon>
        <taxon>Rhodospirillales</taxon>
        <taxon>Roseiterribacteraceae</taxon>
        <taxon>Roseiterribacter</taxon>
    </lineage>
</organism>
<dbReference type="EC" id="2.7.7.42" evidence="7"/>
<dbReference type="NCBIfam" id="NF010706">
    <property type="entry name" value="PRK14108.1"/>
    <property type="match status" value="1"/>
</dbReference>
<accession>A0A8S8XHT9</accession>
<dbReference type="SUPFAM" id="SSF81593">
    <property type="entry name" value="Nucleotidyltransferase substrate binding subunit/domain"/>
    <property type="match status" value="2"/>
</dbReference>
<dbReference type="PANTHER" id="PTHR30621:SF0">
    <property type="entry name" value="BIFUNCTIONAL GLUTAMINE SYNTHETASE ADENYLYLTRANSFERASE_ADENYLYL-REMOVING ENZYME"/>
    <property type="match status" value="1"/>
</dbReference>
<dbReference type="GO" id="GO:0000820">
    <property type="term" value="P:regulation of glutamine family amino acid metabolic process"/>
    <property type="evidence" value="ECO:0007669"/>
    <property type="project" value="UniProtKB-UniRule"/>
</dbReference>
<dbReference type="PANTHER" id="PTHR30621">
    <property type="entry name" value="GLUTAMINE SYNTHETASE ADENYLYLTRANSFERASE"/>
    <property type="match status" value="1"/>
</dbReference>
<feature type="domain" description="Glutamate-ammonia ligase adenylyltransferase repeated" evidence="8">
    <location>
        <begin position="551"/>
        <end position="791"/>
    </location>
</feature>
<evidence type="ECO:0000259" key="8">
    <source>
        <dbReference type="Pfam" id="PF03710"/>
    </source>
</evidence>
<dbReference type="InterPro" id="IPR023057">
    <property type="entry name" value="GlnE"/>
</dbReference>
<dbReference type="GO" id="GO:0005829">
    <property type="term" value="C:cytosol"/>
    <property type="evidence" value="ECO:0007669"/>
    <property type="project" value="TreeGrafter"/>
</dbReference>
<dbReference type="Gene3D" id="1.20.120.1510">
    <property type="match status" value="1"/>
</dbReference>
<dbReference type="InterPro" id="IPR043519">
    <property type="entry name" value="NT_sf"/>
</dbReference>
<comment type="catalytic activity">
    <reaction evidence="7">
        <text>[glutamine synthetase]-L-tyrosine + ATP = [glutamine synthetase]-O(4)-(5'-adenylyl)-L-tyrosine + diphosphate</text>
        <dbReference type="Rhea" id="RHEA:18589"/>
        <dbReference type="Rhea" id="RHEA-COMP:10660"/>
        <dbReference type="Rhea" id="RHEA-COMP:10661"/>
        <dbReference type="ChEBI" id="CHEBI:30616"/>
        <dbReference type="ChEBI" id="CHEBI:33019"/>
        <dbReference type="ChEBI" id="CHEBI:46858"/>
        <dbReference type="ChEBI" id="CHEBI:83624"/>
        <dbReference type="EC" id="2.7.7.42"/>
    </reaction>
</comment>
<dbReference type="Proteomes" id="UP000681075">
    <property type="component" value="Unassembled WGS sequence"/>
</dbReference>
<evidence type="ECO:0000256" key="1">
    <source>
        <dbReference type="ARBA" id="ARBA00022679"/>
    </source>
</evidence>
<keyword evidence="2 7" id="KW-0548">Nucleotidyltransferase</keyword>
<keyword evidence="5 7" id="KW-0460">Magnesium</keyword>
<dbReference type="Gene3D" id="1.20.120.330">
    <property type="entry name" value="Nucleotidyltransferases domain 2"/>
    <property type="match status" value="2"/>
</dbReference>
<evidence type="ECO:0000256" key="7">
    <source>
        <dbReference type="HAMAP-Rule" id="MF_00802"/>
    </source>
</evidence>
<comment type="function">
    <text evidence="7">Involved in the regulation of glutamine synthetase GlnA, a key enzyme in the process to assimilate ammonia. When cellular nitrogen levels are high, the C-terminal adenylyl transferase (AT) inactivates GlnA by covalent transfer of an adenylyl group from ATP to specific tyrosine residue of GlnA, thus reducing its activity. Conversely, when nitrogen levels are low, the N-terminal adenylyl removase (AR) activates GlnA by removing the adenylyl group by phosphorolysis, increasing its activity. The regulatory region of GlnE binds the signal transduction protein PII (GlnB) which indicates the nitrogen status of the cell.</text>
</comment>
<feature type="domain" description="Glutamate-ammonia ligase adenylyltransferase repeated" evidence="8">
    <location>
        <begin position="84"/>
        <end position="275"/>
    </location>
</feature>
<feature type="region of interest" description="Adenylyl transferase" evidence="7">
    <location>
        <begin position="446"/>
        <end position="960"/>
    </location>
</feature>
<comment type="cofactor">
    <cofactor evidence="7">
        <name>Mg(2+)</name>
        <dbReference type="ChEBI" id="CHEBI:18420"/>
    </cofactor>
</comment>
<reference evidence="10" key="1">
    <citation type="submission" date="2021-02" db="EMBL/GenBank/DDBJ databases">
        <title>Genome sequence of Rhodospirillales sp. strain TMPK1 isolated from soil.</title>
        <authorList>
            <person name="Nakai R."/>
            <person name="Kusada H."/>
            <person name="Tamaki H."/>
        </authorList>
    </citation>
    <scope>NUCLEOTIDE SEQUENCE</scope>
    <source>
        <strain evidence="10">TMPK1</strain>
    </source>
</reference>
<feature type="region of interest" description="Adenylyl removase" evidence="7">
    <location>
        <begin position="1"/>
        <end position="444"/>
    </location>
</feature>
<evidence type="ECO:0000256" key="6">
    <source>
        <dbReference type="ARBA" id="ARBA00023268"/>
    </source>
</evidence>
<dbReference type="CDD" id="cd05401">
    <property type="entry name" value="NT_GlnE_GlnD_like"/>
    <property type="match status" value="2"/>
</dbReference>
<proteinExistence type="inferred from homology"/>
<evidence type="ECO:0000256" key="3">
    <source>
        <dbReference type="ARBA" id="ARBA00022741"/>
    </source>
</evidence>
<dbReference type="GO" id="GO:0000287">
    <property type="term" value="F:magnesium ion binding"/>
    <property type="evidence" value="ECO:0007669"/>
    <property type="project" value="UniProtKB-UniRule"/>
</dbReference>
<evidence type="ECO:0000256" key="5">
    <source>
        <dbReference type="ARBA" id="ARBA00022842"/>
    </source>
</evidence>
<dbReference type="EC" id="2.7.7.89" evidence="7"/>
<comment type="similarity">
    <text evidence="7">Belongs to the GlnE family.</text>
</comment>
<dbReference type="HAMAP" id="MF_00802">
    <property type="entry name" value="GlnE"/>
    <property type="match status" value="1"/>
</dbReference>